<keyword evidence="2" id="KW-1185">Reference proteome</keyword>
<comment type="caution">
    <text evidence="1">The sequence shown here is derived from an EMBL/GenBank/DDBJ whole genome shotgun (WGS) entry which is preliminary data.</text>
</comment>
<evidence type="ECO:0000313" key="1">
    <source>
        <dbReference type="EMBL" id="MFD1862522.1"/>
    </source>
</evidence>
<sequence>MKTFQIEFFFDQGNTVILTAQAESKEAALANIPTHGTYEITDDQNDTIYRITISQIKYITVYQLR</sequence>
<protein>
    <submittedName>
        <fullName evidence="1">Uncharacterized protein</fullName>
    </submittedName>
</protein>
<gene>
    <name evidence="1" type="ORF">ACFSDB_06245</name>
</gene>
<accession>A0ABW4QG16</accession>
<dbReference type="EMBL" id="JBHUFW010000004">
    <property type="protein sequence ID" value="MFD1862522.1"/>
    <property type="molecule type" value="Genomic_DNA"/>
</dbReference>
<reference evidence="2" key="1">
    <citation type="journal article" date="2019" name="Int. J. Syst. Evol. Microbiol.">
        <title>The Global Catalogue of Microorganisms (GCM) 10K type strain sequencing project: providing services to taxonomists for standard genome sequencing and annotation.</title>
        <authorList>
            <consortium name="The Broad Institute Genomics Platform"/>
            <consortium name="The Broad Institute Genome Sequencing Center for Infectious Disease"/>
            <person name="Wu L."/>
            <person name="Ma J."/>
        </authorList>
    </citation>
    <scope>NUCLEOTIDE SEQUENCE [LARGE SCALE GENOMIC DNA]</scope>
    <source>
        <strain evidence="2">CGMCC 1.15475</strain>
    </source>
</reference>
<dbReference type="RefSeq" id="WP_204892440.1">
    <property type="nucleotide sequence ID" value="NZ_JBHUFW010000004.1"/>
</dbReference>
<organism evidence="1 2">
    <name type="scientific">Planococcus chinensis</name>
    <dbReference type="NCBI Taxonomy" id="272917"/>
    <lineage>
        <taxon>Bacteria</taxon>
        <taxon>Bacillati</taxon>
        <taxon>Bacillota</taxon>
        <taxon>Bacilli</taxon>
        <taxon>Bacillales</taxon>
        <taxon>Caryophanaceae</taxon>
        <taxon>Planococcus</taxon>
    </lineage>
</organism>
<name>A0ABW4QG16_9BACL</name>
<proteinExistence type="predicted"/>
<evidence type="ECO:0000313" key="2">
    <source>
        <dbReference type="Proteomes" id="UP001597273"/>
    </source>
</evidence>
<dbReference type="Proteomes" id="UP001597273">
    <property type="component" value="Unassembled WGS sequence"/>
</dbReference>